<evidence type="ECO:0000313" key="1">
    <source>
        <dbReference type="EMBL" id="MBX57789.1"/>
    </source>
</evidence>
<organism evidence="1">
    <name type="scientific">Rhizophora mucronata</name>
    <name type="common">Asiatic mangrove</name>
    <dbReference type="NCBI Taxonomy" id="61149"/>
    <lineage>
        <taxon>Eukaryota</taxon>
        <taxon>Viridiplantae</taxon>
        <taxon>Streptophyta</taxon>
        <taxon>Embryophyta</taxon>
        <taxon>Tracheophyta</taxon>
        <taxon>Spermatophyta</taxon>
        <taxon>Magnoliopsida</taxon>
        <taxon>eudicotyledons</taxon>
        <taxon>Gunneridae</taxon>
        <taxon>Pentapetalae</taxon>
        <taxon>rosids</taxon>
        <taxon>fabids</taxon>
        <taxon>Malpighiales</taxon>
        <taxon>Rhizophoraceae</taxon>
        <taxon>Rhizophora</taxon>
    </lineage>
</organism>
<accession>A0A2P2PT40</accession>
<dbReference type="EMBL" id="GGEC01077305">
    <property type="protein sequence ID" value="MBX57789.1"/>
    <property type="molecule type" value="Transcribed_RNA"/>
</dbReference>
<proteinExistence type="predicted"/>
<name>A0A2P2PT40_RHIMU</name>
<protein>
    <submittedName>
        <fullName evidence="1">Uncharacterized protein</fullName>
    </submittedName>
</protein>
<reference evidence="1" key="1">
    <citation type="submission" date="2018-02" db="EMBL/GenBank/DDBJ databases">
        <title>Rhizophora mucronata_Transcriptome.</title>
        <authorList>
            <person name="Meera S.P."/>
            <person name="Sreeshan A."/>
            <person name="Augustine A."/>
        </authorList>
    </citation>
    <scope>NUCLEOTIDE SEQUENCE</scope>
    <source>
        <tissue evidence="1">Leaf</tissue>
    </source>
</reference>
<sequence length="13" mass="1542">MTMLSRQGTKNKF</sequence>